<protein>
    <recommendedName>
        <fullName evidence="3">RAP domain-containing protein</fullName>
    </recommendedName>
</protein>
<reference evidence="1 2" key="1">
    <citation type="journal article" date="2017" name="BMC Genomics">
        <title>Whole-genome assembly of Babesia ovata and comparative genomics between closely related pathogens.</title>
        <authorList>
            <person name="Yamagishi J."/>
            <person name="Asada M."/>
            <person name="Hakimi H."/>
            <person name="Tanaka T.Q."/>
            <person name="Sugimoto C."/>
            <person name="Kawazu S."/>
        </authorList>
    </citation>
    <scope>NUCLEOTIDE SEQUENCE [LARGE SCALE GENOMIC DNA]</scope>
    <source>
        <strain evidence="1 2">Miyake</strain>
    </source>
</reference>
<dbReference type="OrthoDB" id="432817at2759"/>
<keyword evidence="2" id="KW-1185">Reference proteome</keyword>
<gene>
    <name evidence="1" type="ORF">BOVATA_029540</name>
</gene>
<dbReference type="EMBL" id="BDSA01000003">
    <property type="protein sequence ID" value="GBE61461.1"/>
    <property type="molecule type" value="Genomic_DNA"/>
</dbReference>
<organism evidence="1 2">
    <name type="scientific">Babesia ovata</name>
    <dbReference type="NCBI Taxonomy" id="189622"/>
    <lineage>
        <taxon>Eukaryota</taxon>
        <taxon>Sar</taxon>
        <taxon>Alveolata</taxon>
        <taxon>Apicomplexa</taxon>
        <taxon>Aconoidasida</taxon>
        <taxon>Piroplasmida</taxon>
        <taxon>Babesiidae</taxon>
        <taxon>Babesia</taxon>
    </lineage>
</organism>
<accession>A0A2H6KEN9</accession>
<dbReference type="GeneID" id="39875231"/>
<proteinExistence type="predicted"/>
<dbReference type="RefSeq" id="XP_028867704.1">
    <property type="nucleotide sequence ID" value="XM_029011871.1"/>
</dbReference>
<evidence type="ECO:0000313" key="2">
    <source>
        <dbReference type="Proteomes" id="UP000236319"/>
    </source>
</evidence>
<evidence type="ECO:0008006" key="3">
    <source>
        <dbReference type="Google" id="ProtNLM"/>
    </source>
</evidence>
<dbReference type="VEuPathDB" id="PiroplasmaDB:BOVATA_029540"/>
<sequence length="581" mass="66800">MFRCALRVRWAGGGLRESDGATCLGFLKEDKRLFSYYRFHKRVGKGNWNRYVERYTVPRSIENTQRITFNYRASFQAAKSSASYLWELPKRLAAATSADGVLDAWIHFRHKRKKAYHFVLALKRLCEVKDVDTSDWRFQFIAKKLLKRSKYFIDLPGVCHYLGVLRAVPTLDKLSIMLCEKIDRFSPTMLAQIAGAFGNCRLSSKHLFSLIARHLENNIHYASNGELATIAMAFGRCAIYNYGMLASISQAVQKRFSPALHVMNSNRELISTPSRHCLLNLQQEVTVHARRPSLPDLILLVEAFAVSKHRDTQLCDIISQMVQRDLASRTATEVTNPDVHRRIVRSFCSLKITDIPLFLSILDYITARPYNYSPACISEIGRHLSQVLPRDVDNVSRVKFATSLFQPLQAFGVCLDEIQRHLHRMGRRELSDAAAFAYKAYTSSSLKSDFMCQISTLLVRQGYSNVKYDAPKLMEVLSMHNSLNQECFDVICRDIYRVVDLFEPVDYQRTSRVLRKLKKDGLTNLKMVNMLSKRVAAQWEEFSEYQYHCVARDLTLAGPPFQSLLTDIWNRNKSVYALYVS</sequence>
<dbReference type="AlphaFoldDB" id="A0A2H6KEN9"/>
<evidence type="ECO:0000313" key="1">
    <source>
        <dbReference type="EMBL" id="GBE61461.1"/>
    </source>
</evidence>
<dbReference type="Proteomes" id="UP000236319">
    <property type="component" value="Unassembled WGS sequence"/>
</dbReference>
<comment type="caution">
    <text evidence="1">The sequence shown here is derived from an EMBL/GenBank/DDBJ whole genome shotgun (WGS) entry which is preliminary data.</text>
</comment>
<name>A0A2H6KEN9_9APIC</name>